<evidence type="ECO:0000313" key="3">
    <source>
        <dbReference type="Proteomes" id="UP001595872"/>
    </source>
</evidence>
<dbReference type="Pfam" id="PF01541">
    <property type="entry name" value="GIY-YIG"/>
    <property type="match status" value="1"/>
</dbReference>
<evidence type="ECO:0000259" key="1">
    <source>
        <dbReference type="PROSITE" id="PS50164"/>
    </source>
</evidence>
<dbReference type="Proteomes" id="UP001595872">
    <property type="component" value="Unassembled WGS sequence"/>
</dbReference>
<dbReference type="SUPFAM" id="SSF82771">
    <property type="entry name" value="GIY-YIG endonuclease"/>
    <property type="match status" value="1"/>
</dbReference>
<dbReference type="Gene3D" id="3.40.1440.10">
    <property type="entry name" value="GIY-YIG endonuclease"/>
    <property type="match status" value="1"/>
</dbReference>
<evidence type="ECO:0000313" key="2">
    <source>
        <dbReference type="EMBL" id="MFC4908632.1"/>
    </source>
</evidence>
<gene>
    <name evidence="2" type="ORF">ACFPCY_14985</name>
</gene>
<comment type="caution">
    <text evidence="2">The sequence shown here is derived from an EMBL/GenBank/DDBJ whole genome shotgun (WGS) entry which is preliminary data.</text>
</comment>
<keyword evidence="3" id="KW-1185">Reference proteome</keyword>
<proteinExistence type="predicted"/>
<dbReference type="InterPro" id="IPR035901">
    <property type="entry name" value="GIY-YIG_endonuc_sf"/>
</dbReference>
<dbReference type="PROSITE" id="PS50164">
    <property type="entry name" value="GIY_YIG"/>
    <property type="match status" value="1"/>
</dbReference>
<accession>A0ABV9U0J4</accession>
<dbReference type="RefSeq" id="WP_378255462.1">
    <property type="nucleotide sequence ID" value="NZ_JBHSIT010000004.1"/>
</dbReference>
<dbReference type="EMBL" id="JBHSIT010000004">
    <property type="protein sequence ID" value="MFC4908632.1"/>
    <property type="molecule type" value="Genomic_DNA"/>
</dbReference>
<reference evidence="3" key="1">
    <citation type="journal article" date="2019" name="Int. J. Syst. Evol. Microbiol.">
        <title>The Global Catalogue of Microorganisms (GCM) 10K type strain sequencing project: providing services to taxonomists for standard genome sequencing and annotation.</title>
        <authorList>
            <consortium name="The Broad Institute Genomics Platform"/>
            <consortium name="The Broad Institute Genome Sequencing Center for Infectious Disease"/>
            <person name="Wu L."/>
            <person name="Ma J."/>
        </authorList>
    </citation>
    <scope>NUCLEOTIDE SEQUENCE [LARGE SCALE GENOMIC DNA]</scope>
    <source>
        <strain evidence="3">KLKA75</strain>
    </source>
</reference>
<sequence>MDVEEVLLTWIWRTVGPVEHREDDPKPRFPELPEAGGVYRIRTLGGNRSYIGQTANLRRRFSQYRNPQASQTHTNRRVHDAVMELVRSRETVIVEVVDEAYVQLSTGPREREAVRMDLKWQRVMIEQAAESSARVNHHEALINKP</sequence>
<organism evidence="2 3">
    <name type="scientific">Actinomadura gamaensis</name>
    <dbReference type="NCBI Taxonomy" id="1763541"/>
    <lineage>
        <taxon>Bacteria</taxon>
        <taxon>Bacillati</taxon>
        <taxon>Actinomycetota</taxon>
        <taxon>Actinomycetes</taxon>
        <taxon>Streptosporangiales</taxon>
        <taxon>Thermomonosporaceae</taxon>
        <taxon>Actinomadura</taxon>
    </lineage>
</organism>
<dbReference type="InterPro" id="IPR000305">
    <property type="entry name" value="GIY-YIG_endonuc"/>
</dbReference>
<protein>
    <submittedName>
        <fullName evidence="2">GIY-YIG nuclease family protein</fullName>
    </submittedName>
</protein>
<dbReference type="SMART" id="SM00465">
    <property type="entry name" value="GIYc"/>
    <property type="match status" value="1"/>
</dbReference>
<name>A0ABV9U0J4_9ACTN</name>
<feature type="domain" description="GIY-YIG" evidence="1">
    <location>
        <begin position="34"/>
        <end position="123"/>
    </location>
</feature>